<keyword evidence="3" id="KW-1185">Reference proteome</keyword>
<dbReference type="InterPro" id="IPR035709">
    <property type="entry name" value="YoaB-like"/>
</dbReference>
<evidence type="ECO:0000256" key="1">
    <source>
        <dbReference type="ARBA" id="ARBA00010552"/>
    </source>
</evidence>
<reference evidence="2 3" key="1">
    <citation type="submission" date="2023-03" db="EMBL/GenBank/DDBJ databases">
        <title>YIM 152171 draft genome.</title>
        <authorList>
            <person name="Yang Z."/>
        </authorList>
    </citation>
    <scope>NUCLEOTIDE SEQUENCE [LARGE SCALE GENOMIC DNA]</scope>
    <source>
        <strain evidence="2 3">YIM 152171</strain>
    </source>
</reference>
<sequence length="116" mass="12472">MSIQRIQCGKRMSQAVIANGMVFLAGQVAADKAGASVTEQTQNILDRIDALLKEAGTDKTKLLSATIWLTDIRTFDEMNAVWDAWLPEGGAPARATVESRLAATHYNVEIGIVAAL</sequence>
<name>A0AAP3UYE4_9PROT</name>
<dbReference type="InterPro" id="IPR035959">
    <property type="entry name" value="RutC-like_sf"/>
</dbReference>
<dbReference type="PANTHER" id="PTHR47328:SF1">
    <property type="entry name" value="RUTC FAMILY PROTEIN YOAB"/>
    <property type="match status" value="1"/>
</dbReference>
<organism evidence="2 3">
    <name type="scientific">Marinimicrococcus flavescens</name>
    <dbReference type="NCBI Taxonomy" id="3031815"/>
    <lineage>
        <taxon>Bacteria</taxon>
        <taxon>Pseudomonadati</taxon>
        <taxon>Pseudomonadota</taxon>
        <taxon>Alphaproteobacteria</taxon>
        <taxon>Geminicoccales</taxon>
        <taxon>Geminicoccaceae</taxon>
        <taxon>Marinimicrococcus</taxon>
    </lineage>
</organism>
<accession>A0AAP3UYE4</accession>
<dbReference type="Proteomes" id="UP001301140">
    <property type="component" value="Unassembled WGS sequence"/>
</dbReference>
<dbReference type="InterPro" id="IPR019897">
    <property type="entry name" value="RidA_CS"/>
</dbReference>
<dbReference type="Gene3D" id="3.30.1330.40">
    <property type="entry name" value="RutC-like"/>
    <property type="match status" value="1"/>
</dbReference>
<dbReference type="PROSITE" id="PS01094">
    <property type="entry name" value="UPF0076"/>
    <property type="match status" value="1"/>
</dbReference>
<protein>
    <submittedName>
        <fullName evidence="2">RidA family protein</fullName>
    </submittedName>
</protein>
<evidence type="ECO:0000313" key="2">
    <source>
        <dbReference type="EMBL" id="MDF1584949.1"/>
    </source>
</evidence>
<dbReference type="EMBL" id="JARGEQ010000006">
    <property type="protein sequence ID" value="MDF1584949.1"/>
    <property type="molecule type" value="Genomic_DNA"/>
</dbReference>
<dbReference type="InterPro" id="IPR006175">
    <property type="entry name" value="YjgF/YER057c/UK114"/>
</dbReference>
<comment type="caution">
    <text evidence="2">The sequence shown here is derived from an EMBL/GenBank/DDBJ whole genome shotgun (WGS) entry which is preliminary data.</text>
</comment>
<dbReference type="AlphaFoldDB" id="A0AAP3UYE4"/>
<dbReference type="CDD" id="cd06150">
    <property type="entry name" value="YjgF_YER057c_UK114_like_2"/>
    <property type="match status" value="1"/>
</dbReference>
<dbReference type="Pfam" id="PF01042">
    <property type="entry name" value="Ribonuc_L-PSP"/>
    <property type="match status" value="1"/>
</dbReference>
<evidence type="ECO:0000313" key="3">
    <source>
        <dbReference type="Proteomes" id="UP001301140"/>
    </source>
</evidence>
<dbReference type="PANTHER" id="PTHR47328">
    <property type="match status" value="1"/>
</dbReference>
<proteinExistence type="inferred from homology"/>
<gene>
    <name evidence="2" type="ORF">PZ740_00955</name>
</gene>
<comment type="similarity">
    <text evidence="1">Belongs to the RutC family.</text>
</comment>
<dbReference type="RefSeq" id="WP_327787357.1">
    <property type="nucleotide sequence ID" value="NZ_JARGEQ010000006.1"/>
</dbReference>
<dbReference type="SUPFAM" id="SSF55298">
    <property type="entry name" value="YjgF-like"/>
    <property type="match status" value="1"/>
</dbReference>